<evidence type="ECO:0000313" key="6">
    <source>
        <dbReference type="Proteomes" id="UP000262029"/>
    </source>
</evidence>
<organism evidence="4 6">
    <name type="scientific">Aliarcobacter skirrowii CCUG 10374</name>
    <dbReference type="NCBI Taxonomy" id="1032239"/>
    <lineage>
        <taxon>Bacteria</taxon>
        <taxon>Pseudomonadati</taxon>
        <taxon>Campylobacterota</taxon>
        <taxon>Epsilonproteobacteria</taxon>
        <taxon>Campylobacterales</taxon>
        <taxon>Arcobacteraceae</taxon>
        <taxon>Aliarcobacter</taxon>
    </lineage>
</organism>
<dbReference type="SUPFAM" id="SSF55729">
    <property type="entry name" value="Acyl-CoA N-acyltransferases (Nat)"/>
    <property type="match status" value="1"/>
</dbReference>
<dbReference type="Proteomes" id="UP000262029">
    <property type="component" value="Chromosome"/>
</dbReference>
<accession>A0AAD0SLU9</accession>
<dbReference type="InterPro" id="IPR050680">
    <property type="entry name" value="YpeA/RimI_acetyltransf"/>
</dbReference>
<dbReference type="RefSeq" id="WP_115588249.1">
    <property type="nucleotide sequence ID" value="NZ_CP032099.1"/>
</dbReference>
<name>A0AAD0SLU9_9BACT</name>
<keyword evidence="7" id="KW-1185">Reference proteome</keyword>
<protein>
    <submittedName>
        <fullName evidence="4 5">Acetyltransferase</fullName>
    </submittedName>
</protein>
<dbReference type="PROSITE" id="PS51186">
    <property type="entry name" value="GNAT"/>
    <property type="match status" value="1"/>
</dbReference>
<keyword evidence="1" id="KW-0808">Transferase</keyword>
<gene>
    <name evidence="4" type="ORF">ASKIR_1359</name>
    <name evidence="5" type="ORF">CP959_06635</name>
</gene>
<dbReference type="Proteomes" id="UP000290580">
    <property type="component" value="Unassembled WGS sequence"/>
</dbReference>
<dbReference type="Pfam" id="PF00583">
    <property type="entry name" value="Acetyltransf_1"/>
    <property type="match status" value="1"/>
</dbReference>
<feature type="domain" description="N-acetyltransferase" evidence="3">
    <location>
        <begin position="8"/>
        <end position="184"/>
    </location>
</feature>
<dbReference type="Gene3D" id="3.40.630.30">
    <property type="match status" value="1"/>
</dbReference>
<dbReference type="AlphaFoldDB" id="A0AAD0SLU9"/>
<sequence length="184" mass="21303">MIKKANKQNIENISKLIYDAIHEVSNSLTGENEEHKILKTLENYIQMDVCRLSYNNIYTYEIDNKNVAILLAYNSNDVEKLDKPMIEHLKTKNIFLESFEKECFDDEFYIDTVSVSPSFQGRGIAKELFSFAQQKAKEQGFKKLSLLVDLENKKAKALYAKLGFLDNTTLEVSKTQFSHMIKEL</sequence>
<keyword evidence="2" id="KW-0012">Acyltransferase</keyword>
<evidence type="ECO:0000313" key="5">
    <source>
        <dbReference type="EMBL" id="RXI25970.1"/>
    </source>
</evidence>
<dbReference type="InterPro" id="IPR016181">
    <property type="entry name" value="Acyl_CoA_acyltransferase"/>
</dbReference>
<evidence type="ECO:0000256" key="2">
    <source>
        <dbReference type="ARBA" id="ARBA00023315"/>
    </source>
</evidence>
<dbReference type="InterPro" id="IPR000182">
    <property type="entry name" value="GNAT_dom"/>
</dbReference>
<dbReference type="EMBL" id="NXIC01000003">
    <property type="protein sequence ID" value="RXI25970.1"/>
    <property type="molecule type" value="Genomic_DNA"/>
</dbReference>
<evidence type="ECO:0000313" key="4">
    <source>
        <dbReference type="EMBL" id="AXX85161.1"/>
    </source>
</evidence>
<evidence type="ECO:0000313" key="7">
    <source>
        <dbReference type="Proteomes" id="UP000290580"/>
    </source>
</evidence>
<dbReference type="PANTHER" id="PTHR43420">
    <property type="entry name" value="ACETYLTRANSFERASE"/>
    <property type="match status" value="1"/>
</dbReference>
<dbReference type="CDD" id="cd04301">
    <property type="entry name" value="NAT_SF"/>
    <property type="match status" value="1"/>
</dbReference>
<dbReference type="PANTHER" id="PTHR43420:SF44">
    <property type="entry name" value="ACETYLTRANSFERASE YPEA"/>
    <property type="match status" value="1"/>
</dbReference>
<dbReference type="EMBL" id="CP032099">
    <property type="protein sequence ID" value="AXX85161.1"/>
    <property type="molecule type" value="Genomic_DNA"/>
</dbReference>
<dbReference type="GeneID" id="61751107"/>
<evidence type="ECO:0000256" key="1">
    <source>
        <dbReference type="ARBA" id="ARBA00022679"/>
    </source>
</evidence>
<dbReference type="GO" id="GO:0016747">
    <property type="term" value="F:acyltransferase activity, transferring groups other than amino-acyl groups"/>
    <property type="evidence" value="ECO:0007669"/>
    <property type="project" value="InterPro"/>
</dbReference>
<proteinExistence type="predicted"/>
<evidence type="ECO:0000259" key="3">
    <source>
        <dbReference type="PROSITE" id="PS51186"/>
    </source>
</evidence>
<reference evidence="4 6" key="2">
    <citation type="submission" date="2018-08" db="EMBL/GenBank/DDBJ databases">
        <title>Complete genome of the Arcobacter skirrowii type strain LMG 6621.</title>
        <authorList>
            <person name="Miller W.G."/>
            <person name="Yee E."/>
            <person name="Bono J.L."/>
        </authorList>
    </citation>
    <scope>NUCLEOTIDE SEQUENCE [LARGE SCALE GENOMIC DNA]</scope>
    <source>
        <strain evidence="4 6">CCUG 10374</strain>
    </source>
</reference>
<reference evidence="5 7" key="1">
    <citation type="submission" date="2017-09" db="EMBL/GenBank/DDBJ databases">
        <title>Genomics of the genus Arcobacter.</title>
        <authorList>
            <person name="Perez-Cataluna A."/>
            <person name="Figueras M.J."/>
            <person name="Salas-Masso N."/>
        </authorList>
    </citation>
    <scope>NUCLEOTIDE SEQUENCE [LARGE SCALE GENOMIC DNA]</scope>
    <source>
        <strain evidence="5 7">LMG 6621</strain>
    </source>
</reference>